<dbReference type="PANTHER" id="PTHR37299">
    <property type="entry name" value="TRANSCRIPTIONAL REGULATOR-RELATED"/>
    <property type="match status" value="1"/>
</dbReference>
<dbReference type="Gene3D" id="3.40.50.2300">
    <property type="match status" value="1"/>
</dbReference>
<dbReference type="EMBL" id="JAAGVY010000002">
    <property type="protein sequence ID" value="NEN22160.1"/>
    <property type="molecule type" value="Genomic_DNA"/>
</dbReference>
<dbReference type="PANTHER" id="PTHR37299:SF1">
    <property type="entry name" value="STAGE 0 SPORULATION PROTEIN A HOMOLOG"/>
    <property type="match status" value="1"/>
</dbReference>
<dbReference type="SUPFAM" id="SSF52172">
    <property type="entry name" value="CheY-like"/>
    <property type="match status" value="1"/>
</dbReference>
<evidence type="ECO:0000256" key="1">
    <source>
        <dbReference type="PROSITE-ProRule" id="PRU00169"/>
    </source>
</evidence>
<dbReference type="SMART" id="SM00850">
    <property type="entry name" value="LytTR"/>
    <property type="match status" value="1"/>
</dbReference>
<dbReference type="AlphaFoldDB" id="A0A7K3WKI3"/>
<keyword evidence="5" id="KW-1185">Reference proteome</keyword>
<feature type="modified residue" description="4-aspartylphosphate" evidence="1">
    <location>
        <position position="57"/>
    </location>
</feature>
<dbReference type="InterPro" id="IPR007492">
    <property type="entry name" value="LytTR_DNA-bd_dom"/>
</dbReference>
<dbReference type="InterPro" id="IPR046947">
    <property type="entry name" value="LytR-like"/>
</dbReference>
<name>A0A7K3WKI3_9FLAO</name>
<evidence type="ECO:0000259" key="3">
    <source>
        <dbReference type="PROSITE" id="PS50930"/>
    </source>
</evidence>
<feature type="domain" description="Response regulatory" evidence="2">
    <location>
        <begin position="7"/>
        <end position="122"/>
    </location>
</feature>
<dbReference type="PROSITE" id="PS50930">
    <property type="entry name" value="HTH_LYTTR"/>
    <property type="match status" value="1"/>
</dbReference>
<dbReference type="PROSITE" id="PS50110">
    <property type="entry name" value="RESPONSE_REGULATORY"/>
    <property type="match status" value="1"/>
</dbReference>
<dbReference type="Pfam" id="PF04397">
    <property type="entry name" value="LytTR"/>
    <property type="match status" value="1"/>
</dbReference>
<evidence type="ECO:0000259" key="2">
    <source>
        <dbReference type="PROSITE" id="PS50110"/>
    </source>
</evidence>
<feature type="domain" description="HTH LytTR-type" evidence="3">
    <location>
        <begin position="148"/>
        <end position="245"/>
    </location>
</feature>
<evidence type="ECO:0000313" key="4">
    <source>
        <dbReference type="EMBL" id="NEN22160.1"/>
    </source>
</evidence>
<dbReference type="SMART" id="SM00448">
    <property type="entry name" value="REC"/>
    <property type="match status" value="1"/>
</dbReference>
<dbReference type="GO" id="GO:0003677">
    <property type="term" value="F:DNA binding"/>
    <property type="evidence" value="ECO:0007669"/>
    <property type="project" value="InterPro"/>
</dbReference>
<reference evidence="4 5" key="1">
    <citation type="submission" date="2020-02" db="EMBL/GenBank/DDBJ databases">
        <title>Out from the shadows clarifying the taxonomy of the family Cryomorphaceae and related taxa by utilizing the GTDB taxonomic framework.</title>
        <authorList>
            <person name="Bowman J.P."/>
        </authorList>
    </citation>
    <scope>NUCLEOTIDE SEQUENCE [LARGE SCALE GENOMIC DNA]</scope>
    <source>
        <strain evidence="4 5">QSSC 1-22</strain>
    </source>
</reference>
<comment type="caution">
    <text evidence="4">The sequence shown here is derived from an EMBL/GenBank/DDBJ whole genome shotgun (WGS) entry which is preliminary data.</text>
</comment>
<dbReference type="RefSeq" id="WP_163282887.1">
    <property type="nucleotide sequence ID" value="NZ_JAAGVY010000002.1"/>
</dbReference>
<organism evidence="4 5">
    <name type="scientific">Cryomorpha ignava</name>
    <dbReference type="NCBI Taxonomy" id="101383"/>
    <lineage>
        <taxon>Bacteria</taxon>
        <taxon>Pseudomonadati</taxon>
        <taxon>Bacteroidota</taxon>
        <taxon>Flavobacteriia</taxon>
        <taxon>Flavobacteriales</taxon>
        <taxon>Cryomorphaceae</taxon>
        <taxon>Cryomorpha</taxon>
    </lineage>
</organism>
<keyword evidence="1" id="KW-0597">Phosphoprotein</keyword>
<dbReference type="Pfam" id="PF00072">
    <property type="entry name" value="Response_reg"/>
    <property type="match status" value="1"/>
</dbReference>
<dbReference type="Proteomes" id="UP000486602">
    <property type="component" value="Unassembled WGS sequence"/>
</dbReference>
<gene>
    <name evidence="4" type="ORF">G3O08_01415</name>
</gene>
<protein>
    <submittedName>
        <fullName evidence="4">Response regulator transcription factor</fullName>
    </submittedName>
</protein>
<proteinExistence type="predicted"/>
<accession>A0A7K3WKI3</accession>
<evidence type="ECO:0000313" key="5">
    <source>
        <dbReference type="Proteomes" id="UP000486602"/>
    </source>
</evidence>
<sequence>MADKPVKILVVEDEMIIAAKISMYLIEMGYEVTGIIPRSEEVLNHLELNDPDIVLLDIQLKGDMDGVELAALLIKEHPIPVIFLTANADEETFQRAKDTKPYAFLTKPFKKIDLKRTLELTISRMAENTVDAIEVNEPDGTPLTDRIFVLHKDRKVKIMLETILYIEAERNYCNIVTTDGNYLLTMPMKNLEMSLPSSSFQRIHRSHIVNINHVDELDEGTIVVGGKLLGLSKTYRKEFLRRINSV</sequence>
<dbReference type="GO" id="GO:0000156">
    <property type="term" value="F:phosphorelay response regulator activity"/>
    <property type="evidence" value="ECO:0007669"/>
    <property type="project" value="InterPro"/>
</dbReference>
<dbReference type="Gene3D" id="2.40.50.1020">
    <property type="entry name" value="LytTr DNA-binding domain"/>
    <property type="match status" value="1"/>
</dbReference>
<dbReference type="CDD" id="cd17534">
    <property type="entry name" value="REC_DC-like"/>
    <property type="match status" value="1"/>
</dbReference>
<dbReference type="InterPro" id="IPR011006">
    <property type="entry name" value="CheY-like_superfamily"/>
</dbReference>
<dbReference type="InterPro" id="IPR001789">
    <property type="entry name" value="Sig_transdc_resp-reg_receiver"/>
</dbReference>